<keyword evidence="2" id="KW-1185">Reference proteome</keyword>
<dbReference type="EMBL" id="SDEE01000785">
    <property type="protein sequence ID" value="RXW14003.1"/>
    <property type="molecule type" value="Genomic_DNA"/>
</dbReference>
<proteinExistence type="predicted"/>
<comment type="caution">
    <text evidence="1">The sequence shown here is derived from an EMBL/GenBank/DDBJ whole genome shotgun (WGS) entry which is preliminary data.</text>
</comment>
<sequence>MSSYRLNTTNIRSFEDRHGLKSLDFTVCLLRSDIRVHTEAEIDFSAAAP</sequence>
<evidence type="ECO:0000313" key="2">
    <source>
        <dbReference type="Proteomes" id="UP000290288"/>
    </source>
</evidence>
<dbReference type="AlphaFoldDB" id="A0A4Q2D3W6"/>
<name>A0A4Q2D3W6_9AGAR</name>
<evidence type="ECO:0000313" key="1">
    <source>
        <dbReference type="EMBL" id="RXW14003.1"/>
    </source>
</evidence>
<dbReference type="Proteomes" id="UP000290288">
    <property type="component" value="Unassembled WGS sequence"/>
</dbReference>
<gene>
    <name evidence="1" type="ORF">EST38_g11853</name>
</gene>
<reference evidence="1 2" key="1">
    <citation type="submission" date="2019-01" db="EMBL/GenBank/DDBJ databases">
        <title>Draft genome sequence of Psathyrella aberdarensis IHI B618.</title>
        <authorList>
            <person name="Buettner E."/>
            <person name="Kellner H."/>
        </authorList>
    </citation>
    <scope>NUCLEOTIDE SEQUENCE [LARGE SCALE GENOMIC DNA]</scope>
    <source>
        <strain evidence="1 2">IHI B618</strain>
    </source>
</reference>
<organism evidence="1 2">
    <name type="scientific">Candolleomyces aberdarensis</name>
    <dbReference type="NCBI Taxonomy" id="2316362"/>
    <lineage>
        <taxon>Eukaryota</taxon>
        <taxon>Fungi</taxon>
        <taxon>Dikarya</taxon>
        <taxon>Basidiomycota</taxon>
        <taxon>Agaricomycotina</taxon>
        <taxon>Agaricomycetes</taxon>
        <taxon>Agaricomycetidae</taxon>
        <taxon>Agaricales</taxon>
        <taxon>Agaricineae</taxon>
        <taxon>Psathyrellaceae</taxon>
        <taxon>Candolleomyces</taxon>
    </lineage>
</organism>
<protein>
    <submittedName>
        <fullName evidence="1">Uncharacterized protein</fullName>
    </submittedName>
</protein>
<accession>A0A4Q2D3W6</accession>